<evidence type="ECO:0000313" key="1">
    <source>
        <dbReference type="EMBL" id="MFI6504210.1"/>
    </source>
</evidence>
<dbReference type="EMBL" id="JBITGY010000014">
    <property type="protein sequence ID" value="MFI6504210.1"/>
    <property type="molecule type" value="Genomic_DNA"/>
</dbReference>
<gene>
    <name evidence="1" type="ORF">ACIBG2_42980</name>
</gene>
<reference evidence="1 2" key="1">
    <citation type="submission" date="2024-10" db="EMBL/GenBank/DDBJ databases">
        <title>The Natural Products Discovery Center: Release of the First 8490 Sequenced Strains for Exploring Actinobacteria Biosynthetic Diversity.</title>
        <authorList>
            <person name="Kalkreuter E."/>
            <person name="Kautsar S.A."/>
            <person name="Yang D."/>
            <person name="Bader C.D."/>
            <person name="Teijaro C.N."/>
            <person name="Fluegel L."/>
            <person name="Davis C.M."/>
            <person name="Simpson J.R."/>
            <person name="Lauterbach L."/>
            <person name="Steele A.D."/>
            <person name="Gui C."/>
            <person name="Meng S."/>
            <person name="Li G."/>
            <person name="Viehrig K."/>
            <person name="Ye F."/>
            <person name="Su P."/>
            <person name="Kiefer A.F."/>
            <person name="Nichols A."/>
            <person name="Cepeda A.J."/>
            <person name="Yan W."/>
            <person name="Fan B."/>
            <person name="Jiang Y."/>
            <person name="Adhikari A."/>
            <person name="Zheng C.-J."/>
            <person name="Schuster L."/>
            <person name="Cowan T.M."/>
            <person name="Smanski M.J."/>
            <person name="Chevrette M.G."/>
            <person name="De Carvalho L.P.S."/>
            <person name="Shen B."/>
        </authorList>
    </citation>
    <scope>NUCLEOTIDE SEQUENCE [LARGE SCALE GENOMIC DNA]</scope>
    <source>
        <strain evidence="1 2">NPDC050545</strain>
    </source>
</reference>
<organism evidence="1 2">
    <name type="scientific">Nonomuraea typhae</name>
    <dbReference type="NCBI Taxonomy" id="2603600"/>
    <lineage>
        <taxon>Bacteria</taxon>
        <taxon>Bacillati</taxon>
        <taxon>Actinomycetota</taxon>
        <taxon>Actinomycetes</taxon>
        <taxon>Streptosporangiales</taxon>
        <taxon>Streptosporangiaceae</taxon>
        <taxon>Nonomuraea</taxon>
    </lineage>
</organism>
<name>A0ABW7Z7R4_9ACTN</name>
<dbReference type="RefSeq" id="WP_397089966.1">
    <property type="nucleotide sequence ID" value="NZ_JBITGY010000014.1"/>
</dbReference>
<evidence type="ECO:0000313" key="2">
    <source>
        <dbReference type="Proteomes" id="UP001612741"/>
    </source>
</evidence>
<protein>
    <submittedName>
        <fullName evidence="1">Uncharacterized protein</fullName>
    </submittedName>
</protein>
<sequence>MSENVPPHFRATAEINAVVAAAGATADWLFHNKRETCAVVATKHGKRSAMVYIPANPDARPAAYLEALADLRAAIEELENDHD</sequence>
<proteinExistence type="predicted"/>
<dbReference type="Proteomes" id="UP001612741">
    <property type="component" value="Unassembled WGS sequence"/>
</dbReference>
<keyword evidence="2" id="KW-1185">Reference proteome</keyword>
<comment type="caution">
    <text evidence="1">The sequence shown here is derived from an EMBL/GenBank/DDBJ whole genome shotgun (WGS) entry which is preliminary data.</text>
</comment>
<accession>A0ABW7Z7R4</accession>